<dbReference type="InterPro" id="IPR044972">
    <property type="entry name" value="Mot1"/>
</dbReference>
<dbReference type="InterPro" id="IPR049730">
    <property type="entry name" value="SNF2/RAD54-like_C"/>
</dbReference>
<dbReference type="VEuPathDB" id="FungiDB:SPRG_00033"/>
<name>A0A067D874_SAPPC</name>
<evidence type="ECO:0000256" key="4">
    <source>
        <dbReference type="SAM" id="MobiDB-lite"/>
    </source>
</evidence>
<keyword evidence="1" id="KW-0378">Hydrolase</keyword>
<dbReference type="GO" id="GO:0004386">
    <property type="term" value="F:helicase activity"/>
    <property type="evidence" value="ECO:0007669"/>
    <property type="project" value="UniProtKB-KW"/>
</dbReference>
<dbReference type="OrthoDB" id="10252227at2759"/>
<accession>A0A067D874</accession>
<dbReference type="SUPFAM" id="SSF48371">
    <property type="entry name" value="ARM repeat"/>
    <property type="match status" value="1"/>
</dbReference>
<evidence type="ECO:0000256" key="2">
    <source>
        <dbReference type="ARBA" id="ARBA00022806"/>
    </source>
</evidence>
<keyword evidence="2" id="KW-0347">Helicase</keyword>
<dbReference type="GeneID" id="24122694"/>
<organism evidence="7 8">
    <name type="scientific">Saprolegnia parasitica (strain CBS 223.65)</name>
    <dbReference type="NCBI Taxonomy" id="695850"/>
    <lineage>
        <taxon>Eukaryota</taxon>
        <taxon>Sar</taxon>
        <taxon>Stramenopiles</taxon>
        <taxon>Oomycota</taxon>
        <taxon>Saprolegniomycetes</taxon>
        <taxon>Saprolegniales</taxon>
        <taxon>Saprolegniaceae</taxon>
        <taxon>Saprolegnia</taxon>
    </lineage>
</organism>
<evidence type="ECO:0000313" key="7">
    <source>
        <dbReference type="EMBL" id="KDO35187.1"/>
    </source>
</evidence>
<dbReference type="STRING" id="695850.A0A067D874"/>
<dbReference type="InterPro" id="IPR014001">
    <property type="entry name" value="Helicase_ATP-bd"/>
</dbReference>
<keyword evidence="2" id="KW-0547">Nucleotide-binding</keyword>
<dbReference type="InterPro" id="IPR027417">
    <property type="entry name" value="P-loop_NTPase"/>
</dbReference>
<dbReference type="InterPro" id="IPR001650">
    <property type="entry name" value="Helicase_C-like"/>
</dbReference>
<reference evidence="7 8" key="1">
    <citation type="journal article" date="2013" name="PLoS Genet.">
        <title>Distinctive expansion of potential virulence genes in the genome of the oomycete fish pathogen Saprolegnia parasitica.</title>
        <authorList>
            <person name="Jiang R.H."/>
            <person name="de Bruijn I."/>
            <person name="Haas B.J."/>
            <person name="Belmonte R."/>
            <person name="Lobach L."/>
            <person name="Christie J."/>
            <person name="van den Ackerveken G."/>
            <person name="Bottin A."/>
            <person name="Bulone V."/>
            <person name="Diaz-Moreno S.M."/>
            <person name="Dumas B."/>
            <person name="Fan L."/>
            <person name="Gaulin E."/>
            <person name="Govers F."/>
            <person name="Grenville-Briggs L.J."/>
            <person name="Horner N.R."/>
            <person name="Levin J.Z."/>
            <person name="Mammella M."/>
            <person name="Meijer H.J."/>
            <person name="Morris P."/>
            <person name="Nusbaum C."/>
            <person name="Oome S."/>
            <person name="Phillips A.J."/>
            <person name="van Rooyen D."/>
            <person name="Rzeszutek E."/>
            <person name="Saraiva M."/>
            <person name="Secombes C.J."/>
            <person name="Seidl M.F."/>
            <person name="Snel B."/>
            <person name="Stassen J.H."/>
            <person name="Sykes S."/>
            <person name="Tripathy S."/>
            <person name="van den Berg H."/>
            <person name="Vega-Arreguin J.C."/>
            <person name="Wawra S."/>
            <person name="Young S.K."/>
            <person name="Zeng Q."/>
            <person name="Dieguez-Uribeondo J."/>
            <person name="Russ C."/>
            <person name="Tyler B.M."/>
            <person name="van West P."/>
        </authorList>
    </citation>
    <scope>NUCLEOTIDE SEQUENCE [LARGE SCALE GENOMIC DNA]</scope>
    <source>
        <strain evidence="7 8">CBS 223.65</strain>
    </source>
</reference>
<dbReference type="PANTHER" id="PTHR36498:SF1">
    <property type="entry name" value="TATA-BINDING PROTEIN-ASSOCIATED FACTOR 172"/>
    <property type="match status" value="1"/>
</dbReference>
<dbReference type="InterPro" id="IPR016024">
    <property type="entry name" value="ARM-type_fold"/>
</dbReference>
<dbReference type="Gene3D" id="3.40.50.10810">
    <property type="entry name" value="Tandem AAA-ATPase domain"/>
    <property type="match status" value="1"/>
</dbReference>
<dbReference type="Gene3D" id="3.40.50.300">
    <property type="entry name" value="P-loop containing nucleotide triphosphate hydrolases"/>
    <property type="match status" value="1"/>
</dbReference>
<proteinExistence type="predicted"/>
<dbReference type="InterPro" id="IPR000330">
    <property type="entry name" value="SNF2_N"/>
</dbReference>
<feature type="domain" description="Helicase C-terminal" evidence="6">
    <location>
        <begin position="1246"/>
        <end position="1402"/>
    </location>
</feature>
<dbReference type="Pfam" id="PF00176">
    <property type="entry name" value="SNF2-rel_dom"/>
    <property type="match status" value="1"/>
</dbReference>
<dbReference type="GO" id="GO:0003677">
    <property type="term" value="F:DNA binding"/>
    <property type="evidence" value="ECO:0007669"/>
    <property type="project" value="UniProtKB-KW"/>
</dbReference>
<dbReference type="Pfam" id="PF00271">
    <property type="entry name" value="Helicase_C"/>
    <property type="match status" value="1"/>
</dbReference>
<evidence type="ECO:0000313" key="8">
    <source>
        <dbReference type="Proteomes" id="UP000030745"/>
    </source>
</evidence>
<evidence type="ECO:0000256" key="1">
    <source>
        <dbReference type="ARBA" id="ARBA00022801"/>
    </source>
</evidence>
<dbReference type="PANTHER" id="PTHR36498">
    <property type="entry name" value="TATA-BINDING PROTEIN-ASSOCIATED FACTOR 172"/>
    <property type="match status" value="1"/>
</dbReference>
<dbReference type="PROSITE" id="PS51192">
    <property type="entry name" value="HELICASE_ATP_BIND_1"/>
    <property type="match status" value="1"/>
</dbReference>
<dbReference type="SMART" id="SM00487">
    <property type="entry name" value="DEXDc"/>
    <property type="match status" value="1"/>
</dbReference>
<keyword evidence="8" id="KW-1185">Reference proteome</keyword>
<evidence type="ECO:0000256" key="3">
    <source>
        <dbReference type="ARBA" id="ARBA00023125"/>
    </source>
</evidence>
<dbReference type="CDD" id="cd18793">
    <property type="entry name" value="SF2_C_SNF"/>
    <property type="match status" value="1"/>
</dbReference>
<dbReference type="GO" id="GO:0017025">
    <property type="term" value="F:TBP-class protein binding"/>
    <property type="evidence" value="ECO:0007669"/>
    <property type="project" value="InterPro"/>
</dbReference>
<sequence length="1445" mass="157162">MPIRAQASDEIARLTTATNLPWLVQKLRPLLRDDEWDTRVAAARTVGSIHALPWVLPVALATCADIAQSESLLRLDDLDVEHVLANAAPLLKSGGEEYDYRVNFDSVASQQAHLALQRRRLWGRLSRSITVDAPPIALQSTRANTDRVVADVDLLPSDAARVIRLAPVTHLFRTDVAADSRAHASFASFPLLLLDCLEAIFDARWQVRHGAAHALRDVFSSARAPSSHAWFDEVLVRGLSVLALEAWVDYASDGSVAPVRELVAQVVAKLLDAAPQHVGHVAPYLRASSWHAAHGGLLALHYCKVALPADVLDAVVDCLGARSEEEVHSAAAQVLARSEAASVVHRCTDRLWALLETKQTSLVDTAPGHLLRCLRTHGISGSTSHVYLVLTYLRHSAASVRMSSVAWLTAAAATPLSPPLVTAIAHWCWFIWLGADEVNDVELRDGVYGLWQQLWCTHGKHVNATWGLTLRFWLPTLSCVDGSVWQLPQRAGPIDAPVTARRLSLATTLVLCAAISDVLNALPPAIMTTCASELQTLLESDHGTDVLCGLWVLERWTSMPATCGATALKTLTRTHFYAEQAPDLRKLRKLVARLHAHFAPLMKMEENEDGAWTVARVLALAATVSDLPYASLATPEPYTTAQYLRQDIFALEDKLRKSFETLARRIAAAAASAVFVSGQWSKPGLLVRPWMDALKQEPSRAVTQVVARSLAAFASAHAVSHRACVTKLVNNLVNSVVAVDPAPTYVVTLTPSSSTAPLDVRVDGARVALSYLVPIVPELLRARIEQELATTPSTDKQLQGLCRLLAVAGRTSPQVAPTLCSWATNGSWDAPTHALLAAVLAADVDDHVLDAVLQPEAPDAALALVVALAASPTLVVPYLARMVATALCILCNRASRQAASVLAQLIPLLALLPPSSTSSDPSAVFLQQLARGTPPACELPALDGLVWRSYQVHGVQWLVFLARHGLHAVLADDMGLGKTLQVLASIAVVMQHRPLRLLVVAPPAILEHWKREARRLFSDHAIVVLTGSIAMRKARATPYLKRGVWAENVIVLTSYTCLQRDMELHQGTPFDYCVADEAHVMRNPMSQTAEALRSIRAAHRIAVTGTPLQNTVVDVWSLFEFVLPGYLGLWPDFRAATLLPIQAARKESATKTQKEAGAVALTQLHARVQPFILRRTKEHVLTELPPKIIQDILCDLPEAQKALYDACANRSTHSLQQLSQLQKLCVHPALLHGGDTSIELSGKFLALQDLLETHVGDGHRFLIFCHLQATVDLVADMLSAHCAEIGVDRLDGSVPVPERQAIVDRFNHDVSVHALLLTTAVGGLGLTLTGADTVIFLEHSWNPFTDLQAMDRAHRLGQTRTVTVYRLLAKDTIEADVMSCQRFKEAMAAAVVGNPTSTDLLAPPPTKREPEPKKTKRTKGLDALLEEIGDLWDEAQYASLAPLDT</sequence>
<dbReference type="OMA" id="PSSHAWF"/>
<dbReference type="InterPro" id="IPR011989">
    <property type="entry name" value="ARM-like"/>
</dbReference>
<dbReference type="InterPro" id="IPR038718">
    <property type="entry name" value="SNF2-like_sf"/>
</dbReference>
<dbReference type="InterPro" id="IPR022707">
    <property type="entry name" value="Mot1_central_dom"/>
</dbReference>
<evidence type="ECO:0000259" key="5">
    <source>
        <dbReference type="PROSITE" id="PS51192"/>
    </source>
</evidence>
<dbReference type="SMART" id="SM00490">
    <property type="entry name" value="HELICc"/>
    <property type="match status" value="1"/>
</dbReference>
<dbReference type="Pfam" id="PF12054">
    <property type="entry name" value="DUF3535"/>
    <property type="match status" value="1"/>
</dbReference>
<dbReference type="Gene3D" id="1.25.10.10">
    <property type="entry name" value="Leucine-rich Repeat Variant"/>
    <property type="match status" value="1"/>
</dbReference>
<protein>
    <submittedName>
        <fullName evidence="7">Uncharacterized protein</fullName>
    </submittedName>
</protein>
<dbReference type="GO" id="GO:0016887">
    <property type="term" value="F:ATP hydrolysis activity"/>
    <property type="evidence" value="ECO:0007669"/>
    <property type="project" value="InterPro"/>
</dbReference>
<dbReference type="EMBL" id="KK583189">
    <property type="protein sequence ID" value="KDO35187.1"/>
    <property type="molecule type" value="Genomic_DNA"/>
</dbReference>
<dbReference type="KEGG" id="spar:SPRG_00033"/>
<dbReference type="RefSeq" id="XP_012193539.1">
    <property type="nucleotide sequence ID" value="XM_012338149.1"/>
</dbReference>
<keyword evidence="2" id="KW-0067">ATP-binding</keyword>
<feature type="region of interest" description="Disordered" evidence="4">
    <location>
        <begin position="1395"/>
        <end position="1419"/>
    </location>
</feature>
<dbReference type="GO" id="GO:0005524">
    <property type="term" value="F:ATP binding"/>
    <property type="evidence" value="ECO:0007669"/>
    <property type="project" value="InterPro"/>
</dbReference>
<dbReference type="Proteomes" id="UP000030745">
    <property type="component" value="Unassembled WGS sequence"/>
</dbReference>
<evidence type="ECO:0000259" key="6">
    <source>
        <dbReference type="PROSITE" id="PS51194"/>
    </source>
</evidence>
<feature type="domain" description="Helicase ATP-binding" evidence="5">
    <location>
        <begin position="959"/>
        <end position="1125"/>
    </location>
</feature>
<gene>
    <name evidence="7" type="ORF">SPRG_00033</name>
</gene>
<keyword evidence="3" id="KW-0238">DNA-binding</keyword>
<dbReference type="SUPFAM" id="SSF52540">
    <property type="entry name" value="P-loop containing nucleoside triphosphate hydrolases"/>
    <property type="match status" value="2"/>
</dbReference>
<dbReference type="PROSITE" id="PS51194">
    <property type="entry name" value="HELICASE_CTER"/>
    <property type="match status" value="1"/>
</dbReference>